<dbReference type="GO" id="GO:0005694">
    <property type="term" value="C:chromosome"/>
    <property type="evidence" value="ECO:0007669"/>
    <property type="project" value="UniProtKB-SubCell"/>
</dbReference>
<dbReference type="InterPro" id="IPR001214">
    <property type="entry name" value="SET_dom"/>
</dbReference>
<dbReference type="PANTHER" id="PTHR46223">
    <property type="entry name" value="HISTONE-LYSINE N-METHYLTRANSFERASE SUV39H"/>
    <property type="match status" value="1"/>
</dbReference>
<feature type="region of interest" description="Disordered" evidence="8">
    <location>
        <begin position="802"/>
        <end position="830"/>
    </location>
</feature>
<dbReference type="InterPro" id="IPR003616">
    <property type="entry name" value="Post-SET_dom"/>
</dbReference>
<evidence type="ECO:0000256" key="7">
    <source>
        <dbReference type="ARBA" id="ARBA00022833"/>
    </source>
</evidence>
<keyword evidence="6" id="KW-0479">Metal-binding</keyword>
<feature type="compositionally biased region" description="Basic and acidic residues" evidence="8">
    <location>
        <begin position="231"/>
        <end position="241"/>
    </location>
</feature>
<evidence type="ECO:0000259" key="10">
    <source>
        <dbReference type="PROSITE" id="PS50868"/>
    </source>
</evidence>
<dbReference type="InterPro" id="IPR050973">
    <property type="entry name" value="H3K9_Histone-Lys_N-MTase"/>
</dbReference>
<feature type="compositionally biased region" description="Polar residues" evidence="8">
    <location>
        <begin position="268"/>
        <end position="287"/>
    </location>
</feature>
<proteinExistence type="predicted"/>
<comment type="caution">
    <text evidence="11">The sequence shown here is derived from an EMBL/GenBank/DDBJ whole genome shotgun (WGS) entry which is preliminary data.</text>
</comment>
<keyword evidence="7" id="KW-0862">Zinc</keyword>
<accession>A0A9W9AYF8</accession>
<feature type="compositionally biased region" description="Low complexity" evidence="8">
    <location>
        <begin position="522"/>
        <end position="535"/>
    </location>
</feature>
<evidence type="ECO:0000313" key="12">
    <source>
        <dbReference type="Proteomes" id="UP001150238"/>
    </source>
</evidence>
<feature type="compositionally biased region" description="Acidic residues" evidence="8">
    <location>
        <begin position="204"/>
        <end position="230"/>
    </location>
</feature>
<dbReference type="GO" id="GO:0008168">
    <property type="term" value="F:methyltransferase activity"/>
    <property type="evidence" value="ECO:0007669"/>
    <property type="project" value="UniProtKB-KW"/>
</dbReference>
<feature type="compositionally biased region" description="Low complexity" evidence="8">
    <location>
        <begin position="341"/>
        <end position="369"/>
    </location>
</feature>
<feature type="domain" description="Post-SET" evidence="10">
    <location>
        <begin position="972"/>
        <end position="987"/>
    </location>
</feature>
<evidence type="ECO:0000256" key="3">
    <source>
        <dbReference type="ARBA" id="ARBA00022603"/>
    </source>
</evidence>
<evidence type="ECO:0000256" key="1">
    <source>
        <dbReference type="ARBA" id="ARBA00004286"/>
    </source>
</evidence>
<keyword evidence="4" id="KW-0808">Transferase</keyword>
<feature type="compositionally biased region" description="Basic and acidic residues" evidence="8">
    <location>
        <begin position="802"/>
        <end position="825"/>
    </location>
</feature>
<dbReference type="GO" id="GO:0032259">
    <property type="term" value="P:methylation"/>
    <property type="evidence" value="ECO:0007669"/>
    <property type="project" value="UniProtKB-KW"/>
</dbReference>
<dbReference type="EMBL" id="JANVFS010000004">
    <property type="protein sequence ID" value="KAJ4492803.1"/>
    <property type="molecule type" value="Genomic_DNA"/>
</dbReference>
<dbReference type="Pfam" id="PF00856">
    <property type="entry name" value="SET"/>
    <property type="match status" value="1"/>
</dbReference>
<evidence type="ECO:0000256" key="6">
    <source>
        <dbReference type="ARBA" id="ARBA00022723"/>
    </source>
</evidence>
<evidence type="ECO:0000313" key="11">
    <source>
        <dbReference type="EMBL" id="KAJ4492803.1"/>
    </source>
</evidence>
<evidence type="ECO:0000259" key="9">
    <source>
        <dbReference type="PROSITE" id="PS50280"/>
    </source>
</evidence>
<reference evidence="11" key="2">
    <citation type="journal article" date="2023" name="Proc. Natl. Acad. Sci. U.S.A.">
        <title>A global phylogenomic analysis of the shiitake genus Lentinula.</title>
        <authorList>
            <person name="Sierra-Patev S."/>
            <person name="Min B."/>
            <person name="Naranjo-Ortiz M."/>
            <person name="Looney B."/>
            <person name="Konkel Z."/>
            <person name="Slot J.C."/>
            <person name="Sakamoto Y."/>
            <person name="Steenwyk J.L."/>
            <person name="Rokas A."/>
            <person name="Carro J."/>
            <person name="Camarero S."/>
            <person name="Ferreira P."/>
            <person name="Molpeceres G."/>
            <person name="Ruiz-Duenas F.J."/>
            <person name="Serrano A."/>
            <person name="Henrissat B."/>
            <person name="Drula E."/>
            <person name="Hughes K.W."/>
            <person name="Mata J.L."/>
            <person name="Ishikawa N.K."/>
            <person name="Vargas-Isla R."/>
            <person name="Ushijima S."/>
            <person name="Smith C.A."/>
            <person name="Donoghue J."/>
            <person name="Ahrendt S."/>
            <person name="Andreopoulos W."/>
            <person name="He G."/>
            <person name="LaButti K."/>
            <person name="Lipzen A."/>
            <person name="Ng V."/>
            <person name="Riley R."/>
            <person name="Sandor L."/>
            <person name="Barry K."/>
            <person name="Martinez A.T."/>
            <person name="Xiao Y."/>
            <person name="Gibbons J.G."/>
            <person name="Terashima K."/>
            <person name="Grigoriev I.V."/>
            <person name="Hibbett D."/>
        </authorList>
    </citation>
    <scope>NUCLEOTIDE SEQUENCE</scope>
    <source>
        <strain evidence="11">Sp2 HRB7682 ss15</strain>
    </source>
</reference>
<dbReference type="AlphaFoldDB" id="A0A9W9AYF8"/>
<feature type="region of interest" description="Disordered" evidence="8">
    <location>
        <begin position="697"/>
        <end position="719"/>
    </location>
</feature>
<keyword evidence="2" id="KW-0158">Chromosome</keyword>
<feature type="compositionally biased region" description="Polar residues" evidence="8">
    <location>
        <begin position="27"/>
        <end position="36"/>
    </location>
</feature>
<feature type="compositionally biased region" description="Polar residues" evidence="8">
    <location>
        <begin position="560"/>
        <end position="576"/>
    </location>
</feature>
<comment type="subcellular location">
    <subcellularLocation>
        <location evidence="1">Chromosome</location>
    </subcellularLocation>
</comment>
<keyword evidence="5" id="KW-0949">S-adenosyl-L-methionine</keyword>
<protein>
    <recommendedName>
        <fullName evidence="13">SET domain-containing protein</fullName>
    </recommendedName>
</protein>
<evidence type="ECO:0000256" key="8">
    <source>
        <dbReference type="SAM" id="MobiDB-lite"/>
    </source>
</evidence>
<evidence type="ECO:0000256" key="2">
    <source>
        <dbReference type="ARBA" id="ARBA00022454"/>
    </source>
</evidence>
<gene>
    <name evidence="11" type="ORF">C8J55DRAFT_215496</name>
</gene>
<dbReference type="InterPro" id="IPR046341">
    <property type="entry name" value="SET_dom_sf"/>
</dbReference>
<name>A0A9W9AYF8_9AGAR</name>
<sequence length="987" mass="108042">MLYDDEDLGGHEPGKQQNQKTDEDGGSSESDNNLYESSEPEREDWQDEIDTEKDWDMKIVGVEVANGDEIYYEARWPGWSRSDGTTNTYHHKNDPSIKGLTRDWDNARQNKIKNLIGKVKKSNDDTALGIEIWPDNDVMSSNTRYRAQLFDEKLAITEGRLNRKRNSAVRVEYDLGEGLEREMLRLLKKEIGEEETRKMLKEYNDDEDSDDDDGKDTDNEDGDNDNDENQDDRSVQRRTRSETASSRTRSTAPSTSNSASISRAQSTISSGPSGLSRSQLKNVSNVRSIPRIPQAQGSVGQVKLSAPGPSSSLIPPGRSAFSPAPPSFGPQVSRKIPPASPLHSSPTTSSSAFSTGLASSRSPTSTVHTTPPPPSSSLFLSSTSHSASTTRTRTSSISKKPWATSPMTKLPTKIGSSAVSFLNPSLPTSSSSSFSSSSSSKPLSIMSSTFASSLSSMSTVSTPTLGRSTSALSFSGSETLPKHTIPILADSIPLGAAESRPMKALPHRKTQTQIQTFNLETTSTTASTTSKPTLSHNSRTRTKITTTSAETVRDGLGSKSRASPDSMNLDANQNNDVELGEDNARVKPNRKGKTRETRSRLQLLSLAWTEAAAQVGAASITFVNEVDEEDGPPGVGLDTDSREGEFTYLEAKPKTHLQELLEPPDPGMFLQCGCGAESDRDVDMDMNDDIDIEMLFGGTESDLDTPKGKGKAKEKSDSGHIPTLQNVCDVSSLCGCQGISELVDKAGKHIRAYTDEGLFKFTSRSNPRIEVIECNQYCKCTLYECSNRIAQRPRSIPVEIFKTESETRSGSEGLGDHGGSEEPRKNKGRGWGVRCAKQNVKRGTVLGCYTGELIHRQTANELEGEYGTYVFDLDGRDPAEDDEESDPNLQMYSIDARKCGNWTRFLNHSCLPNLAVYTAVLDTIPEQNIPRLVFFALEDILKGTEMTVDYHAGNPLPKKGKARKWEEMRPQGTSECFCGAKRCRGWV</sequence>
<dbReference type="Proteomes" id="UP001150238">
    <property type="component" value="Unassembled WGS sequence"/>
</dbReference>
<feature type="region of interest" description="Disordered" evidence="8">
    <location>
        <begin position="522"/>
        <end position="597"/>
    </location>
</feature>
<feature type="compositionally biased region" description="Low complexity" evidence="8">
    <location>
        <begin position="376"/>
        <end position="398"/>
    </location>
</feature>
<feature type="domain" description="SET" evidence="9">
    <location>
        <begin position="796"/>
        <end position="951"/>
    </location>
</feature>
<keyword evidence="3" id="KW-0489">Methyltransferase</keyword>
<feature type="compositionally biased region" description="Acidic residues" evidence="8">
    <location>
        <begin position="41"/>
        <end position="51"/>
    </location>
</feature>
<dbReference type="SMART" id="SM00317">
    <property type="entry name" value="SET"/>
    <property type="match status" value="1"/>
</dbReference>
<evidence type="ECO:0008006" key="13">
    <source>
        <dbReference type="Google" id="ProtNLM"/>
    </source>
</evidence>
<dbReference type="GO" id="GO:0046872">
    <property type="term" value="F:metal ion binding"/>
    <property type="evidence" value="ECO:0007669"/>
    <property type="project" value="UniProtKB-KW"/>
</dbReference>
<feature type="region of interest" description="Disordered" evidence="8">
    <location>
        <begin position="201"/>
        <end position="409"/>
    </location>
</feature>
<dbReference type="PROSITE" id="PS50868">
    <property type="entry name" value="POST_SET"/>
    <property type="match status" value="1"/>
</dbReference>
<reference evidence="11" key="1">
    <citation type="submission" date="2022-08" db="EMBL/GenBank/DDBJ databases">
        <authorList>
            <consortium name="DOE Joint Genome Institute"/>
            <person name="Min B."/>
            <person name="Riley R."/>
            <person name="Sierra-Patev S."/>
            <person name="Naranjo-Ortiz M."/>
            <person name="Looney B."/>
            <person name="Konkel Z."/>
            <person name="Slot J.C."/>
            <person name="Sakamoto Y."/>
            <person name="Steenwyk J.L."/>
            <person name="Rokas A."/>
            <person name="Carro J."/>
            <person name="Camarero S."/>
            <person name="Ferreira P."/>
            <person name="Molpeceres G."/>
            <person name="Ruiz-Duenas F.J."/>
            <person name="Serrano A."/>
            <person name="Henrissat B."/>
            <person name="Drula E."/>
            <person name="Hughes K.W."/>
            <person name="Mata J.L."/>
            <person name="Ishikawa N.K."/>
            <person name="Vargas-Isla R."/>
            <person name="Ushijima S."/>
            <person name="Smith C.A."/>
            <person name="Ahrendt S."/>
            <person name="Andreopoulos W."/>
            <person name="He G."/>
            <person name="Labutti K."/>
            <person name="Lipzen A."/>
            <person name="Ng V."/>
            <person name="Sandor L."/>
            <person name="Barry K."/>
            <person name="Martinez A.T."/>
            <person name="Xiao Y."/>
            <person name="Gibbons J.G."/>
            <person name="Terashima K."/>
            <person name="Hibbett D.S."/>
            <person name="Grigoriev I.V."/>
        </authorList>
    </citation>
    <scope>NUCLEOTIDE SEQUENCE</scope>
    <source>
        <strain evidence="11">Sp2 HRB7682 ss15</strain>
    </source>
</reference>
<feature type="compositionally biased region" description="Basic and acidic residues" evidence="8">
    <location>
        <begin position="704"/>
        <end position="718"/>
    </location>
</feature>
<dbReference type="PROSITE" id="PS50280">
    <property type="entry name" value="SET"/>
    <property type="match status" value="1"/>
</dbReference>
<evidence type="ECO:0000256" key="4">
    <source>
        <dbReference type="ARBA" id="ARBA00022679"/>
    </source>
</evidence>
<feature type="region of interest" description="Disordered" evidence="8">
    <location>
        <begin position="1"/>
        <end position="53"/>
    </location>
</feature>
<feature type="compositionally biased region" description="Low complexity" evidence="8">
    <location>
        <begin position="242"/>
        <end position="267"/>
    </location>
</feature>
<evidence type="ECO:0000256" key="5">
    <source>
        <dbReference type="ARBA" id="ARBA00022691"/>
    </source>
</evidence>
<dbReference type="Gene3D" id="2.170.270.10">
    <property type="entry name" value="SET domain"/>
    <property type="match status" value="1"/>
</dbReference>
<organism evidence="11 12">
    <name type="scientific">Lentinula lateritia</name>
    <dbReference type="NCBI Taxonomy" id="40482"/>
    <lineage>
        <taxon>Eukaryota</taxon>
        <taxon>Fungi</taxon>
        <taxon>Dikarya</taxon>
        <taxon>Basidiomycota</taxon>
        <taxon>Agaricomycotina</taxon>
        <taxon>Agaricomycetes</taxon>
        <taxon>Agaricomycetidae</taxon>
        <taxon>Agaricales</taxon>
        <taxon>Marasmiineae</taxon>
        <taxon>Omphalotaceae</taxon>
        <taxon>Lentinula</taxon>
    </lineage>
</organism>
<dbReference type="SUPFAM" id="SSF82199">
    <property type="entry name" value="SET domain"/>
    <property type="match status" value="1"/>
</dbReference>
<dbReference type="PANTHER" id="PTHR46223:SF3">
    <property type="entry name" value="HISTONE-LYSINE N-METHYLTRANSFERASE SET-23"/>
    <property type="match status" value="1"/>
</dbReference>